<feature type="transmembrane region" description="Helical" evidence="1">
    <location>
        <begin position="6"/>
        <end position="25"/>
    </location>
</feature>
<organism evidence="2 3">
    <name type="scientific">Thalassoglobus neptunius</name>
    <dbReference type="NCBI Taxonomy" id="1938619"/>
    <lineage>
        <taxon>Bacteria</taxon>
        <taxon>Pseudomonadati</taxon>
        <taxon>Planctomycetota</taxon>
        <taxon>Planctomycetia</taxon>
        <taxon>Planctomycetales</taxon>
        <taxon>Planctomycetaceae</taxon>
        <taxon>Thalassoglobus</taxon>
    </lineage>
</organism>
<sequence length="169" mass="19432">MTEDIALVVVHWTARLMVLCYLLRVMIDLRSGSLPSDNASQSRARMLWTIGCGLFLIHLSFAFAFIHHFDHAHAYQHTAERTAKVIGVEWGGGIYVNHAFAIFWIYDVIRWWTRGVESARIPGSYFWTVHGVFAFMFLNATIVFGPRYWIWIALPVAALLIAAYVSRKR</sequence>
<keyword evidence="1" id="KW-0472">Membrane</keyword>
<dbReference type="AlphaFoldDB" id="A0A5C5X7M5"/>
<dbReference type="RefSeq" id="WP_146509429.1">
    <property type="nucleotide sequence ID" value="NZ_SIHI01000001.1"/>
</dbReference>
<proteinExistence type="predicted"/>
<keyword evidence="1" id="KW-0812">Transmembrane</keyword>
<evidence type="ECO:0000313" key="3">
    <source>
        <dbReference type="Proteomes" id="UP000317243"/>
    </source>
</evidence>
<keyword evidence="1" id="KW-1133">Transmembrane helix</keyword>
<keyword evidence="3" id="KW-1185">Reference proteome</keyword>
<evidence type="ECO:0000313" key="2">
    <source>
        <dbReference type="EMBL" id="TWT58788.1"/>
    </source>
</evidence>
<reference evidence="2 3" key="1">
    <citation type="submission" date="2019-02" db="EMBL/GenBank/DDBJ databases">
        <title>Deep-cultivation of Planctomycetes and their phenomic and genomic characterization uncovers novel biology.</title>
        <authorList>
            <person name="Wiegand S."/>
            <person name="Jogler M."/>
            <person name="Boedeker C."/>
            <person name="Pinto D."/>
            <person name="Vollmers J."/>
            <person name="Rivas-Marin E."/>
            <person name="Kohn T."/>
            <person name="Peeters S.H."/>
            <person name="Heuer A."/>
            <person name="Rast P."/>
            <person name="Oberbeckmann S."/>
            <person name="Bunk B."/>
            <person name="Jeske O."/>
            <person name="Meyerdierks A."/>
            <person name="Storesund J.E."/>
            <person name="Kallscheuer N."/>
            <person name="Luecker S."/>
            <person name="Lage O.M."/>
            <person name="Pohl T."/>
            <person name="Merkel B.J."/>
            <person name="Hornburger P."/>
            <person name="Mueller R.-W."/>
            <person name="Bruemmer F."/>
            <person name="Labrenz M."/>
            <person name="Spormann A.M."/>
            <person name="Op Den Camp H."/>
            <person name="Overmann J."/>
            <person name="Amann R."/>
            <person name="Jetten M.S.M."/>
            <person name="Mascher T."/>
            <person name="Medema M.H."/>
            <person name="Devos D.P."/>
            <person name="Kaster A.-K."/>
            <person name="Ovreas L."/>
            <person name="Rohde M."/>
            <person name="Galperin M.Y."/>
            <person name="Jogler C."/>
        </authorList>
    </citation>
    <scope>NUCLEOTIDE SEQUENCE [LARGE SCALE GENOMIC DNA]</scope>
    <source>
        <strain evidence="2 3">KOR42</strain>
    </source>
</reference>
<dbReference type="Proteomes" id="UP000317243">
    <property type="component" value="Unassembled WGS sequence"/>
</dbReference>
<feature type="transmembrane region" description="Helical" evidence="1">
    <location>
        <begin position="94"/>
        <end position="112"/>
    </location>
</feature>
<name>A0A5C5X7M5_9PLAN</name>
<dbReference type="OrthoDB" id="277696at2"/>
<gene>
    <name evidence="2" type="ORF">KOR42_21740</name>
</gene>
<feature type="transmembrane region" description="Helical" evidence="1">
    <location>
        <begin position="148"/>
        <end position="166"/>
    </location>
</feature>
<feature type="transmembrane region" description="Helical" evidence="1">
    <location>
        <begin position="46"/>
        <end position="66"/>
    </location>
</feature>
<feature type="transmembrane region" description="Helical" evidence="1">
    <location>
        <begin position="124"/>
        <end position="142"/>
    </location>
</feature>
<protein>
    <submittedName>
        <fullName evidence="2">Uncharacterized protein</fullName>
    </submittedName>
</protein>
<evidence type="ECO:0000256" key="1">
    <source>
        <dbReference type="SAM" id="Phobius"/>
    </source>
</evidence>
<comment type="caution">
    <text evidence="2">The sequence shown here is derived from an EMBL/GenBank/DDBJ whole genome shotgun (WGS) entry which is preliminary data.</text>
</comment>
<accession>A0A5C5X7M5</accession>
<dbReference type="EMBL" id="SIHI01000001">
    <property type="protein sequence ID" value="TWT58788.1"/>
    <property type="molecule type" value="Genomic_DNA"/>
</dbReference>